<dbReference type="PRINTS" id="PR01166">
    <property type="entry name" value="CYCOXIDASEII"/>
</dbReference>
<evidence type="ECO:0000256" key="15">
    <source>
        <dbReference type="RuleBase" id="RU004024"/>
    </source>
</evidence>
<evidence type="ECO:0000256" key="6">
    <source>
        <dbReference type="ARBA" id="ARBA00022723"/>
    </source>
</evidence>
<dbReference type="PANTHER" id="PTHR22888">
    <property type="entry name" value="CYTOCHROME C OXIDASE, SUBUNIT II"/>
    <property type="match status" value="1"/>
</dbReference>
<dbReference type="OrthoDB" id="9781261at2"/>
<evidence type="ECO:0000256" key="16">
    <source>
        <dbReference type="SAM" id="Phobius"/>
    </source>
</evidence>
<dbReference type="PROSITE" id="PS50999">
    <property type="entry name" value="COX2_TM"/>
    <property type="match status" value="1"/>
</dbReference>
<dbReference type="Pfam" id="PF02790">
    <property type="entry name" value="COX2_TM"/>
    <property type="match status" value="1"/>
</dbReference>
<evidence type="ECO:0000256" key="8">
    <source>
        <dbReference type="ARBA" id="ARBA00022982"/>
    </source>
</evidence>
<dbReference type="GO" id="GO:0016491">
    <property type="term" value="F:oxidoreductase activity"/>
    <property type="evidence" value="ECO:0007669"/>
    <property type="project" value="UniProtKB-KW"/>
</dbReference>
<dbReference type="GO" id="GO:0005507">
    <property type="term" value="F:copper ion binding"/>
    <property type="evidence" value="ECO:0007669"/>
    <property type="project" value="InterPro"/>
</dbReference>
<keyword evidence="5 14" id="KW-0812">Transmembrane</keyword>
<keyword evidence="7" id="KW-1278">Translocase</keyword>
<evidence type="ECO:0000256" key="13">
    <source>
        <dbReference type="ARBA" id="ARBA00047816"/>
    </source>
</evidence>
<evidence type="ECO:0000256" key="1">
    <source>
        <dbReference type="ARBA" id="ARBA00004141"/>
    </source>
</evidence>
<dbReference type="EC" id="7.1.1.9" evidence="15"/>
<dbReference type="InterPro" id="IPR001505">
    <property type="entry name" value="Copper_CuA"/>
</dbReference>
<evidence type="ECO:0000256" key="10">
    <source>
        <dbReference type="ARBA" id="ARBA00023008"/>
    </source>
</evidence>
<feature type="transmembrane region" description="Helical" evidence="16">
    <location>
        <begin position="51"/>
        <end position="71"/>
    </location>
</feature>
<keyword evidence="11 16" id="KW-0472">Membrane</keyword>
<dbReference type="InterPro" id="IPR036257">
    <property type="entry name" value="Cyt_c_oxidase_su2_TM_sf"/>
</dbReference>
<reference evidence="20 21" key="1">
    <citation type="submission" date="2019-04" db="EMBL/GenBank/DDBJ databases">
        <title>Natronospirillum operosus gen. nov., sp. nov., a haloalkaliphilic satellite isolated from decaying biomass of laboratory culture of cyanobacterium Geitlerinema sp. and proposal of Natronospirillaceae fam. nov. and Saccharospirillaceae fam. nov.</title>
        <authorList>
            <person name="Kevbrin V."/>
            <person name="Boltyanskaya Y."/>
            <person name="Koziaeva V."/>
            <person name="Grouzdev D.S."/>
            <person name="Park M."/>
            <person name="Cho J."/>
        </authorList>
    </citation>
    <scope>NUCLEOTIDE SEQUENCE [LARGE SCALE GENOMIC DNA]</scope>
    <source>
        <strain evidence="20 21">G-116</strain>
    </source>
</reference>
<accession>A0A4Z0W621</accession>
<feature type="domain" description="Cytochrome oxidase subunit II transmembrane region profile" evidence="19">
    <location>
        <begin position="25"/>
        <end position="120"/>
    </location>
</feature>
<keyword evidence="8 14" id="KW-0249">Electron transport</keyword>
<evidence type="ECO:0000256" key="2">
    <source>
        <dbReference type="ARBA" id="ARBA00007866"/>
    </source>
</evidence>
<sequence length="289" mass="32510">MLKRLRPFSLLAVVFTALMVASSGALAGWELNMRQGVTEISQEIYSLHMLMLYIVCIIGVLVFGVMFWAMFKYRKSKGAKPATWHENTRLEVLWTVIPLVILIGMAVPATVTLAKIYDTPDADITVKVNGYQWRWEYTYLADTPEEEVSFFSSLATPRFEIRGEAPRSEFYLLDVDNPLVIPANTPVKFLITANDVIHSWWVPDFGIKKDAVPGIINESHATVLEPGTYRGMCAELCGRDHAYMPIVVEVLEPEEFEQWLAEQRGDVAAAEQDDSVALTSAGQVRSFIQ</sequence>
<dbReference type="Proteomes" id="UP000297475">
    <property type="component" value="Unassembled WGS sequence"/>
</dbReference>
<dbReference type="InterPro" id="IPR011759">
    <property type="entry name" value="Cyt_c_oxidase_su2_TM_dom"/>
</dbReference>
<evidence type="ECO:0000256" key="4">
    <source>
        <dbReference type="ARBA" id="ARBA00022660"/>
    </source>
</evidence>
<evidence type="ECO:0000256" key="9">
    <source>
        <dbReference type="ARBA" id="ARBA00022989"/>
    </source>
</evidence>
<evidence type="ECO:0000256" key="11">
    <source>
        <dbReference type="ARBA" id="ARBA00023136"/>
    </source>
</evidence>
<dbReference type="InterPro" id="IPR008972">
    <property type="entry name" value="Cupredoxin"/>
</dbReference>
<feature type="chain" id="PRO_5021332856" description="Cytochrome c oxidase subunit 2" evidence="17">
    <location>
        <begin position="28"/>
        <end position="289"/>
    </location>
</feature>
<evidence type="ECO:0000259" key="19">
    <source>
        <dbReference type="PROSITE" id="PS50999"/>
    </source>
</evidence>
<keyword evidence="10 15" id="KW-0186">Copper</keyword>
<comment type="similarity">
    <text evidence="2 14">Belongs to the cytochrome c oxidase subunit 2 family.</text>
</comment>
<evidence type="ECO:0000256" key="14">
    <source>
        <dbReference type="RuleBase" id="RU000456"/>
    </source>
</evidence>
<name>A0A4Z0W621_9GAMM</name>
<dbReference type="AlphaFoldDB" id="A0A4Z0W621"/>
<gene>
    <name evidence="20" type="primary">coxB</name>
    <name evidence="20" type="ORF">E4656_15910</name>
</gene>
<dbReference type="PROSITE" id="PS00078">
    <property type="entry name" value="COX2"/>
    <property type="match status" value="1"/>
</dbReference>
<dbReference type="SUPFAM" id="SSF49503">
    <property type="entry name" value="Cupredoxins"/>
    <property type="match status" value="1"/>
</dbReference>
<evidence type="ECO:0000313" key="21">
    <source>
        <dbReference type="Proteomes" id="UP000297475"/>
    </source>
</evidence>
<comment type="subcellular location">
    <subcellularLocation>
        <location evidence="14">Cell membrane</location>
        <topology evidence="14">Multi-pass membrane protein</topology>
    </subcellularLocation>
    <subcellularLocation>
        <location evidence="1">Membrane</location>
        <topology evidence="1">Multi-pass membrane protein</topology>
    </subcellularLocation>
</comment>
<feature type="transmembrane region" description="Helical" evidence="16">
    <location>
        <begin position="92"/>
        <end position="117"/>
    </location>
</feature>
<dbReference type="InterPro" id="IPR045187">
    <property type="entry name" value="CcO_II"/>
</dbReference>
<keyword evidence="21" id="KW-1185">Reference proteome</keyword>
<evidence type="ECO:0000313" key="20">
    <source>
        <dbReference type="EMBL" id="TGG91514.1"/>
    </source>
</evidence>
<dbReference type="InterPro" id="IPR014222">
    <property type="entry name" value="Cyt_c_oxidase_su2"/>
</dbReference>
<keyword evidence="6 15" id="KW-0479">Metal-binding</keyword>
<dbReference type="RefSeq" id="WP_135484298.1">
    <property type="nucleotide sequence ID" value="NZ_SRMF01000008.1"/>
</dbReference>
<feature type="signal peptide" evidence="17">
    <location>
        <begin position="1"/>
        <end position="27"/>
    </location>
</feature>
<evidence type="ECO:0000259" key="18">
    <source>
        <dbReference type="PROSITE" id="PS50857"/>
    </source>
</evidence>
<evidence type="ECO:0000256" key="3">
    <source>
        <dbReference type="ARBA" id="ARBA00022448"/>
    </source>
</evidence>
<dbReference type="PROSITE" id="PS50857">
    <property type="entry name" value="COX2_CUA"/>
    <property type="match status" value="1"/>
</dbReference>
<evidence type="ECO:0000256" key="5">
    <source>
        <dbReference type="ARBA" id="ARBA00022692"/>
    </source>
</evidence>
<keyword evidence="9 16" id="KW-1133">Transmembrane helix</keyword>
<organism evidence="20 21">
    <name type="scientific">Natronospirillum operosum</name>
    <dbReference type="NCBI Taxonomy" id="2759953"/>
    <lineage>
        <taxon>Bacteria</taxon>
        <taxon>Pseudomonadati</taxon>
        <taxon>Pseudomonadota</taxon>
        <taxon>Gammaproteobacteria</taxon>
        <taxon>Oceanospirillales</taxon>
        <taxon>Natronospirillaceae</taxon>
        <taxon>Natronospirillum</taxon>
    </lineage>
</organism>
<dbReference type="SUPFAM" id="SSF81464">
    <property type="entry name" value="Cytochrome c oxidase subunit II-like, transmembrane region"/>
    <property type="match status" value="1"/>
</dbReference>
<dbReference type="GO" id="GO:0005886">
    <property type="term" value="C:plasma membrane"/>
    <property type="evidence" value="ECO:0007669"/>
    <property type="project" value="UniProtKB-SubCell"/>
</dbReference>
<evidence type="ECO:0000256" key="7">
    <source>
        <dbReference type="ARBA" id="ARBA00022967"/>
    </source>
</evidence>
<comment type="catalytic activity">
    <reaction evidence="13 15">
        <text>4 Fe(II)-[cytochrome c] + O2 + 8 H(+)(in) = 4 Fe(III)-[cytochrome c] + 2 H2O + 4 H(+)(out)</text>
        <dbReference type="Rhea" id="RHEA:11436"/>
        <dbReference type="Rhea" id="RHEA-COMP:10350"/>
        <dbReference type="Rhea" id="RHEA-COMP:14399"/>
        <dbReference type="ChEBI" id="CHEBI:15377"/>
        <dbReference type="ChEBI" id="CHEBI:15378"/>
        <dbReference type="ChEBI" id="CHEBI:15379"/>
        <dbReference type="ChEBI" id="CHEBI:29033"/>
        <dbReference type="ChEBI" id="CHEBI:29034"/>
        <dbReference type="EC" id="7.1.1.9"/>
    </reaction>
</comment>
<dbReference type="NCBIfam" id="TIGR02866">
    <property type="entry name" value="CoxB"/>
    <property type="match status" value="1"/>
</dbReference>
<keyword evidence="17" id="KW-0732">Signal</keyword>
<dbReference type="GO" id="GO:0042773">
    <property type="term" value="P:ATP synthesis coupled electron transport"/>
    <property type="evidence" value="ECO:0007669"/>
    <property type="project" value="TreeGrafter"/>
</dbReference>
<comment type="function">
    <text evidence="12 15">Subunits I and II form the functional core of the enzyme complex. Electrons originating in cytochrome c are transferred via heme a and Cu(A) to the binuclear center formed by heme a3 and Cu(B).</text>
</comment>
<feature type="domain" description="Cytochrome oxidase subunit II copper A binding" evidence="18">
    <location>
        <begin position="121"/>
        <end position="262"/>
    </location>
</feature>
<dbReference type="PANTHER" id="PTHR22888:SF9">
    <property type="entry name" value="CYTOCHROME C OXIDASE SUBUNIT 2"/>
    <property type="match status" value="1"/>
</dbReference>
<evidence type="ECO:0000256" key="12">
    <source>
        <dbReference type="ARBA" id="ARBA00024688"/>
    </source>
</evidence>
<keyword evidence="20" id="KW-0560">Oxidoreductase</keyword>
<dbReference type="InterPro" id="IPR002429">
    <property type="entry name" value="CcO_II-like_C"/>
</dbReference>
<dbReference type="GO" id="GO:0004129">
    <property type="term" value="F:cytochrome-c oxidase activity"/>
    <property type="evidence" value="ECO:0007669"/>
    <property type="project" value="UniProtKB-EC"/>
</dbReference>
<protein>
    <recommendedName>
        <fullName evidence="15">Cytochrome c oxidase subunit 2</fullName>
        <ecNumber evidence="15">7.1.1.9</ecNumber>
    </recommendedName>
</protein>
<dbReference type="EMBL" id="SRMF01000008">
    <property type="protein sequence ID" value="TGG91514.1"/>
    <property type="molecule type" value="Genomic_DNA"/>
</dbReference>
<comment type="cofactor">
    <cofactor evidence="15">
        <name>Cu cation</name>
        <dbReference type="ChEBI" id="CHEBI:23378"/>
    </cofactor>
    <text evidence="15">Binds a copper A center.</text>
</comment>
<proteinExistence type="inferred from homology"/>
<comment type="caution">
    <text evidence="20">The sequence shown here is derived from an EMBL/GenBank/DDBJ whole genome shotgun (WGS) entry which is preliminary data.</text>
</comment>
<keyword evidence="3 14" id="KW-0813">Transport</keyword>
<keyword evidence="4 14" id="KW-0679">Respiratory chain</keyword>
<dbReference type="Pfam" id="PF00116">
    <property type="entry name" value="COX2"/>
    <property type="match status" value="1"/>
</dbReference>
<dbReference type="Gene3D" id="1.10.287.90">
    <property type="match status" value="1"/>
</dbReference>
<dbReference type="Gene3D" id="2.60.40.420">
    <property type="entry name" value="Cupredoxins - blue copper proteins"/>
    <property type="match status" value="1"/>
</dbReference>
<evidence type="ECO:0000256" key="17">
    <source>
        <dbReference type="SAM" id="SignalP"/>
    </source>
</evidence>